<dbReference type="SUPFAM" id="SSF46689">
    <property type="entry name" value="Homeodomain-like"/>
    <property type="match status" value="1"/>
</dbReference>
<evidence type="ECO:0000313" key="2">
    <source>
        <dbReference type="Proteomes" id="UP000003836"/>
    </source>
</evidence>
<dbReference type="Pfam" id="PF13384">
    <property type="entry name" value="HTH_23"/>
    <property type="match status" value="1"/>
</dbReference>
<sequence>MYEMDTDEMIEWLSSEEVTEETEPSIISPVEVNDISDVRHLISKYESARRQGEPVDPVLEEYILGNLHLLSLGQRAWNVGRSGQSISWEDKRWRLCAMQLLCEAGATHLHLSEIIGVSERTIFNWLNEWRNEQFFGLRDVKEYMLELVELPLVNKDYKEACKVINSIRPLI</sequence>
<gene>
    <name evidence="1" type="ORF">VITU9109_11900</name>
</gene>
<name>A0ABN0DAA0_9VIBR</name>
<evidence type="ECO:0000313" key="1">
    <source>
        <dbReference type="EMBL" id="EGU48176.1"/>
    </source>
</evidence>
<dbReference type="InterPro" id="IPR009057">
    <property type="entry name" value="Homeodomain-like_sf"/>
</dbReference>
<reference evidence="1 2" key="1">
    <citation type="journal article" date="2012" name="Int. J. Syst. Evol. Microbiol.">
        <title>Vibrio caribbeanicus sp. nov., isolated from the marine sponge Scleritoderma cyanea.</title>
        <authorList>
            <person name="Hoffmann M."/>
            <person name="Monday S.R."/>
            <person name="Allard M.W."/>
            <person name="Strain E.A."/>
            <person name="Whittaker P."/>
            <person name="Naum M."/>
            <person name="McCarthy P.J."/>
            <person name="Lopez J.V."/>
            <person name="Fischer M."/>
            <person name="Brown E.W."/>
        </authorList>
    </citation>
    <scope>NUCLEOTIDE SEQUENCE [LARGE SCALE GENOMIC DNA]</scope>
    <source>
        <strain evidence="1 2">ATCC 19109</strain>
    </source>
</reference>
<accession>A0ABN0DAA0</accession>
<dbReference type="EMBL" id="AFWI01000199">
    <property type="protein sequence ID" value="EGU48176.1"/>
    <property type="molecule type" value="Genomic_DNA"/>
</dbReference>
<evidence type="ECO:0008006" key="3">
    <source>
        <dbReference type="Google" id="ProtNLM"/>
    </source>
</evidence>
<protein>
    <recommendedName>
        <fullName evidence="3">Transposase</fullName>
    </recommendedName>
</protein>
<comment type="caution">
    <text evidence="1">The sequence shown here is derived from an EMBL/GenBank/DDBJ whole genome shotgun (WGS) entry which is preliminary data.</text>
</comment>
<organism evidence="1 2">
    <name type="scientific">Vibrio tubiashii ATCC 19109</name>
    <dbReference type="NCBI Taxonomy" id="1051646"/>
    <lineage>
        <taxon>Bacteria</taxon>
        <taxon>Pseudomonadati</taxon>
        <taxon>Pseudomonadota</taxon>
        <taxon>Gammaproteobacteria</taxon>
        <taxon>Vibrionales</taxon>
        <taxon>Vibrionaceae</taxon>
        <taxon>Vibrio</taxon>
        <taxon>Vibrio oreintalis group</taxon>
    </lineage>
</organism>
<keyword evidence="2" id="KW-1185">Reference proteome</keyword>
<dbReference type="Proteomes" id="UP000003836">
    <property type="component" value="Unassembled WGS sequence"/>
</dbReference>
<proteinExistence type="predicted"/>